<keyword evidence="1" id="KW-1133">Transmembrane helix</keyword>
<name>A0A917QM31_9NOCA</name>
<protein>
    <recommendedName>
        <fullName evidence="2">ER-bound oxygenase mpaB/mpaB'/Rubber oxygenase catalytic domain-containing protein</fullName>
    </recommendedName>
</protein>
<evidence type="ECO:0000259" key="2">
    <source>
        <dbReference type="Pfam" id="PF09995"/>
    </source>
</evidence>
<organism evidence="3 4">
    <name type="scientific">Nocardia camponoti</name>
    <dbReference type="NCBI Taxonomy" id="1616106"/>
    <lineage>
        <taxon>Bacteria</taxon>
        <taxon>Bacillati</taxon>
        <taxon>Actinomycetota</taxon>
        <taxon>Actinomycetes</taxon>
        <taxon>Mycobacteriales</taxon>
        <taxon>Nocardiaceae</taxon>
        <taxon>Nocardia</taxon>
    </lineage>
</organism>
<accession>A0A917QM31</accession>
<dbReference type="InterPro" id="IPR018713">
    <property type="entry name" value="MPAB/Lcp_cat_dom"/>
</dbReference>
<dbReference type="GO" id="GO:0016491">
    <property type="term" value="F:oxidoreductase activity"/>
    <property type="evidence" value="ECO:0007669"/>
    <property type="project" value="InterPro"/>
</dbReference>
<dbReference type="RefSeq" id="WP_188829722.1">
    <property type="nucleotide sequence ID" value="NZ_BMMW01000003.1"/>
</dbReference>
<reference evidence="3" key="1">
    <citation type="journal article" date="2014" name="Int. J. Syst. Evol. Microbiol.">
        <title>Complete genome sequence of Corynebacterium casei LMG S-19264T (=DSM 44701T), isolated from a smear-ripened cheese.</title>
        <authorList>
            <consortium name="US DOE Joint Genome Institute (JGI-PGF)"/>
            <person name="Walter F."/>
            <person name="Albersmeier A."/>
            <person name="Kalinowski J."/>
            <person name="Ruckert C."/>
        </authorList>
    </citation>
    <scope>NUCLEOTIDE SEQUENCE</scope>
    <source>
        <strain evidence="3">CGMCC 4.7278</strain>
    </source>
</reference>
<dbReference type="Pfam" id="PF09995">
    <property type="entry name" value="MPAB_Lcp_cat"/>
    <property type="match status" value="1"/>
</dbReference>
<keyword evidence="1" id="KW-0472">Membrane</keyword>
<evidence type="ECO:0000313" key="4">
    <source>
        <dbReference type="Proteomes" id="UP000612956"/>
    </source>
</evidence>
<dbReference type="AlphaFoldDB" id="A0A917QM31"/>
<proteinExistence type="predicted"/>
<dbReference type="EMBL" id="BMMW01000003">
    <property type="protein sequence ID" value="GGK56660.1"/>
    <property type="molecule type" value="Genomic_DNA"/>
</dbReference>
<keyword evidence="1" id="KW-0812">Transmembrane</keyword>
<dbReference type="PANTHER" id="PTHR36151:SF3">
    <property type="entry name" value="ER-BOUND OXYGENASE MPAB_MPAB'_RUBBER OXYGENASE CATALYTIC DOMAIN-CONTAINING PROTEIN"/>
    <property type="match status" value="1"/>
</dbReference>
<evidence type="ECO:0000313" key="3">
    <source>
        <dbReference type="EMBL" id="GGK56660.1"/>
    </source>
</evidence>
<gene>
    <name evidence="3" type="ORF">GCM10011591_30940</name>
</gene>
<keyword evidence="4" id="KW-1185">Reference proteome</keyword>
<comment type="caution">
    <text evidence="3">The sequence shown here is derived from an EMBL/GenBank/DDBJ whole genome shotgun (WGS) entry which is preliminary data.</text>
</comment>
<evidence type="ECO:0000256" key="1">
    <source>
        <dbReference type="SAM" id="Phobius"/>
    </source>
</evidence>
<feature type="domain" description="ER-bound oxygenase mpaB/mpaB'/Rubber oxygenase catalytic" evidence="2">
    <location>
        <begin position="18"/>
        <end position="258"/>
    </location>
</feature>
<reference evidence="3" key="2">
    <citation type="submission" date="2020-09" db="EMBL/GenBank/DDBJ databases">
        <authorList>
            <person name="Sun Q."/>
            <person name="Zhou Y."/>
        </authorList>
    </citation>
    <scope>NUCLEOTIDE SEQUENCE</scope>
    <source>
        <strain evidence="3">CGMCC 4.7278</strain>
    </source>
</reference>
<dbReference type="Proteomes" id="UP000612956">
    <property type="component" value="Unassembled WGS sequence"/>
</dbReference>
<feature type="transmembrane region" description="Helical" evidence="1">
    <location>
        <begin position="25"/>
        <end position="45"/>
    </location>
</feature>
<sequence>MGTSAGEAGYFADDSMIRRVMRKRAVGLTYGLRALVVGAINPLLYVGTAEHSAHRDSPYTRLATTGALFEAVFLGSKTEADRALKFTKRKHASVVGTLPENAGDAHPAGTPYSAFDPDLLFMTMAFTFESAMTMHDLLVRKLTDTERADLYSDFVRWGELFGMPRNAAPLDYLAFDRFFQAYLKSAELFLTDEARLVGSYLAGHKRAYRLQPPAEQVGSALYLLVQGSLPARVRGLYGMDWSLTDEVAFQAFARGIRTAHVAPPLAPRVLANALAGRSAPSYQLIARREQRMIRAGRASMPGVDPRNWVQRNSA</sequence>
<dbReference type="PANTHER" id="PTHR36151">
    <property type="entry name" value="BLR2777 PROTEIN"/>
    <property type="match status" value="1"/>
</dbReference>